<keyword evidence="8" id="KW-0472">Membrane</keyword>
<keyword evidence="3 10" id="KW-0808">Transferase</keyword>
<comment type="similarity">
    <text evidence="2">Belongs to the sulfotransferase 3 family.</text>
</comment>
<dbReference type="InterPro" id="IPR007734">
    <property type="entry name" value="Heparan_SO4_2-O-STrfase"/>
</dbReference>
<dbReference type="Proteomes" id="UP000078540">
    <property type="component" value="Unassembled WGS sequence"/>
</dbReference>
<keyword evidence="6" id="KW-1133">Transmembrane helix</keyword>
<dbReference type="PANTHER" id="PTHR12129:SF20">
    <property type="entry name" value="HEPARAN SULFATE 2-O-SULFOTRANSFERASE PIPE"/>
    <property type="match status" value="1"/>
</dbReference>
<accession>A0A151I113</accession>
<dbReference type="EMBL" id="KQ976600">
    <property type="protein sequence ID" value="KYM79490.1"/>
    <property type="molecule type" value="Genomic_DNA"/>
</dbReference>
<dbReference type="SUPFAM" id="SSF52540">
    <property type="entry name" value="P-loop containing nucleoside triphosphate hydrolases"/>
    <property type="match status" value="1"/>
</dbReference>
<evidence type="ECO:0000313" key="11">
    <source>
        <dbReference type="Proteomes" id="UP000078540"/>
    </source>
</evidence>
<dbReference type="InterPro" id="IPR027417">
    <property type="entry name" value="P-loop_NTPase"/>
</dbReference>
<evidence type="ECO:0000256" key="1">
    <source>
        <dbReference type="ARBA" id="ARBA00004323"/>
    </source>
</evidence>
<evidence type="ECO:0000256" key="3">
    <source>
        <dbReference type="ARBA" id="ARBA00022679"/>
    </source>
</evidence>
<keyword evidence="7" id="KW-0333">Golgi apparatus</keyword>
<evidence type="ECO:0000256" key="5">
    <source>
        <dbReference type="ARBA" id="ARBA00022968"/>
    </source>
</evidence>
<gene>
    <name evidence="10" type="ORF">ALC53_10108</name>
</gene>
<dbReference type="GO" id="GO:0008146">
    <property type="term" value="F:sulfotransferase activity"/>
    <property type="evidence" value="ECO:0007669"/>
    <property type="project" value="InterPro"/>
</dbReference>
<dbReference type="STRING" id="520822.A0A151I113"/>
<dbReference type="GO" id="GO:0000139">
    <property type="term" value="C:Golgi membrane"/>
    <property type="evidence" value="ECO:0007669"/>
    <property type="project" value="UniProtKB-SubCell"/>
</dbReference>
<dbReference type="AlphaFoldDB" id="A0A151I113"/>
<dbReference type="Pfam" id="PF03567">
    <property type="entry name" value="Sulfotransfer_2"/>
    <property type="match status" value="1"/>
</dbReference>
<evidence type="ECO:0000256" key="2">
    <source>
        <dbReference type="ARBA" id="ARBA00010569"/>
    </source>
</evidence>
<keyword evidence="9" id="KW-0325">Glycoprotein</keyword>
<evidence type="ECO:0000313" key="10">
    <source>
        <dbReference type="EMBL" id="KYM79490.1"/>
    </source>
</evidence>
<name>A0A151I113_9HYME</name>
<reference evidence="10 11" key="1">
    <citation type="submission" date="2015-09" db="EMBL/GenBank/DDBJ databases">
        <title>Atta colombica WGS genome.</title>
        <authorList>
            <person name="Nygaard S."/>
            <person name="Hu H."/>
            <person name="Boomsma J."/>
            <person name="Zhang G."/>
        </authorList>
    </citation>
    <scope>NUCLEOTIDE SEQUENCE [LARGE SCALE GENOMIC DNA]</scope>
    <source>
        <strain evidence="10">Treedump-2</strain>
        <tissue evidence="10">Whole body</tissue>
    </source>
</reference>
<organism evidence="10 11">
    <name type="scientific">Atta colombica</name>
    <dbReference type="NCBI Taxonomy" id="520822"/>
    <lineage>
        <taxon>Eukaryota</taxon>
        <taxon>Metazoa</taxon>
        <taxon>Ecdysozoa</taxon>
        <taxon>Arthropoda</taxon>
        <taxon>Hexapoda</taxon>
        <taxon>Insecta</taxon>
        <taxon>Pterygota</taxon>
        <taxon>Neoptera</taxon>
        <taxon>Endopterygota</taxon>
        <taxon>Hymenoptera</taxon>
        <taxon>Apocrita</taxon>
        <taxon>Aculeata</taxon>
        <taxon>Formicoidea</taxon>
        <taxon>Formicidae</taxon>
        <taxon>Myrmicinae</taxon>
        <taxon>Atta</taxon>
    </lineage>
</organism>
<dbReference type="Gene3D" id="3.40.50.300">
    <property type="entry name" value="P-loop containing nucleotide triphosphate hydrolases"/>
    <property type="match status" value="1"/>
</dbReference>
<evidence type="ECO:0000256" key="6">
    <source>
        <dbReference type="ARBA" id="ARBA00022989"/>
    </source>
</evidence>
<evidence type="ECO:0000256" key="9">
    <source>
        <dbReference type="ARBA" id="ARBA00023180"/>
    </source>
</evidence>
<keyword evidence="5" id="KW-0735">Signal-anchor</keyword>
<keyword evidence="11" id="KW-1185">Reference proteome</keyword>
<evidence type="ECO:0000256" key="8">
    <source>
        <dbReference type="ARBA" id="ARBA00023136"/>
    </source>
</evidence>
<dbReference type="PANTHER" id="PTHR12129">
    <property type="entry name" value="HEPARAN SULFATE 2-O-SULFOTRANSFERASE"/>
    <property type="match status" value="1"/>
</dbReference>
<sequence>MFHLPINQLNHRKPRKLLKNPSAFGRRQTKTACVSIPGGHACWQDSSRRVCTNDAPVASIPAKLKRPSSFTVDEYSPRTRTIELIALIAISSTLFLFLHTRDLHSFLKKMEVRLQPGEDDVLSANQLSSDGIQMDSDSNSIVHYPNVQRIFVEKYEDEEVLDIDTLNNTKRADRQVLFFNRVPKVGSQTFMELLRRLSIRNAFSFNRDRVQRVETIRLAPIEQLHLARMVSSYLEPSVYVKHVCFTNFTEFHLPEPIYINIVRDPVERVISWYYYVRAPWYYVERKQIFPDLPLPDPNWLKKDFESCVLKGDRECRYLQGEIHEGIGDHRRQTLFFCGHSEKCTPFNTIGALERAKLAVEKHYAVVGVLEDINTTLTVLENYIPRFFQGATDVYYDQTNSFMRINRNFFKPPVSEEVKNLVRSNFTREVEFYQFCKQRLYRQYRALKLRSNVP</sequence>
<keyword evidence="4" id="KW-0812">Transmembrane</keyword>
<protein>
    <submittedName>
        <fullName evidence="10">Heparan sulfate 2-O-sulfotransferase pipe</fullName>
    </submittedName>
</protein>
<evidence type="ECO:0000256" key="4">
    <source>
        <dbReference type="ARBA" id="ARBA00022692"/>
    </source>
</evidence>
<evidence type="ECO:0000256" key="7">
    <source>
        <dbReference type="ARBA" id="ARBA00023034"/>
    </source>
</evidence>
<dbReference type="FunFam" id="3.40.50.300:FF:001863">
    <property type="entry name" value="Heparan sulfate 2-o-sulfotransferase"/>
    <property type="match status" value="1"/>
</dbReference>
<dbReference type="InterPro" id="IPR005331">
    <property type="entry name" value="Sulfotransferase"/>
</dbReference>
<comment type="subcellular location">
    <subcellularLocation>
        <location evidence="1">Golgi apparatus membrane</location>
        <topology evidence="1">Single-pass type II membrane protein</topology>
    </subcellularLocation>
</comment>
<proteinExistence type="inferred from homology"/>